<accession>A0ABN7SBM0</accession>
<dbReference type="Pfam" id="PF01370">
    <property type="entry name" value="Epimerase"/>
    <property type="match status" value="1"/>
</dbReference>
<gene>
    <name evidence="3" type="ORF">OKIOD_LOCUS5274</name>
</gene>
<protein>
    <submittedName>
        <fullName evidence="3">Oidioi.mRNA.OKI2018_I69.XSR.g13716.t1.cds</fullName>
    </submittedName>
</protein>
<reference evidence="3 4" key="1">
    <citation type="submission" date="2021-04" db="EMBL/GenBank/DDBJ databases">
        <authorList>
            <person name="Bliznina A."/>
        </authorList>
    </citation>
    <scope>NUCLEOTIDE SEQUENCE [LARGE SCALE GENOMIC DNA]</scope>
</reference>
<dbReference type="PANTHER" id="PTHR42687:SF1">
    <property type="entry name" value="L-THREONINE 3-DEHYDROGENASE, MITOCHONDRIAL"/>
    <property type="match status" value="1"/>
</dbReference>
<name>A0ABN7SBM0_OIKDI</name>
<sequence length="342" mass="38187">MRLTQRVAAFAKAPKVLITGGGGQLGPGLARLLREQYGHENVVLSDVRKPNNPEAYNGPWKYADVTDYKGLEKIIVEQDIDWVFNFAALLSAVSEAMPELAYNVNVGGCKNVLDLAKVHNLRVFIPSTIGAYGPTSKLTHPDGVPDIDIQRCTSLYGVHKVFVENLGENYLRKFGVDFRCLRYPGIISADTEPGGGTTDYAVDIYKKAVKGENYTCYLKPDSTLPMMHVDDCLRATKEFMESSAELLNVARPGNRCYNISAMSFNPALVHDSIKTFFPQFEVDYKIDPVRQAIADSWPRRFDDRNAREVWGWDHEYDLAKLTEYMIQNLGGSTAAESKKASL</sequence>
<dbReference type="EMBL" id="OU015569">
    <property type="protein sequence ID" value="CAG5094620.1"/>
    <property type="molecule type" value="Genomic_DNA"/>
</dbReference>
<evidence type="ECO:0000313" key="4">
    <source>
        <dbReference type="Proteomes" id="UP001158576"/>
    </source>
</evidence>
<proteinExistence type="inferred from homology"/>
<dbReference type="InterPro" id="IPR001509">
    <property type="entry name" value="Epimerase_deHydtase"/>
</dbReference>
<keyword evidence="4" id="KW-1185">Reference proteome</keyword>
<organism evidence="3 4">
    <name type="scientific">Oikopleura dioica</name>
    <name type="common">Tunicate</name>
    <dbReference type="NCBI Taxonomy" id="34765"/>
    <lineage>
        <taxon>Eukaryota</taxon>
        <taxon>Metazoa</taxon>
        <taxon>Chordata</taxon>
        <taxon>Tunicata</taxon>
        <taxon>Appendicularia</taxon>
        <taxon>Copelata</taxon>
        <taxon>Oikopleuridae</taxon>
        <taxon>Oikopleura</taxon>
    </lineage>
</organism>
<dbReference type="Proteomes" id="UP001158576">
    <property type="component" value="Chromosome XSR"/>
</dbReference>
<dbReference type="PANTHER" id="PTHR42687">
    <property type="entry name" value="L-THREONINE 3-DEHYDROGENASE"/>
    <property type="match status" value="1"/>
</dbReference>
<evidence type="ECO:0000313" key="3">
    <source>
        <dbReference type="EMBL" id="CAG5094620.1"/>
    </source>
</evidence>
<dbReference type="InterPro" id="IPR036291">
    <property type="entry name" value="NAD(P)-bd_dom_sf"/>
</dbReference>
<evidence type="ECO:0000256" key="1">
    <source>
        <dbReference type="ARBA" id="ARBA00007637"/>
    </source>
</evidence>
<feature type="domain" description="NAD-dependent epimerase/dehydratase" evidence="2">
    <location>
        <begin position="16"/>
        <end position="243"/>
    </location>
</feature>
<dbReference type="SUPFAM" id="SSF51735">
    <property type="entry name" value="NAD(P)-binding Rossmann-fold domains"/>
    <property type="match status" value="1"/>
</dbReference>
<comment type="similarity">
    <text evidence="1">Belongs to the NAD(P)-dependent epimerase/dehydratase family.</text>
</comment>
<dbReference type="InterPro" id="IPR051225">
    <property type="entry name" value="NAD(P)_epim/dehydratase"/>
</dbReference>
<evidence type="ECO:0000259" key="2">
    <source>
        <dbReference type="Pfam" id="PF01370"/>
    </source>
</evidence>
<dbReference type="Gene3D" id="3.40.50.720">
    <property type="entry name" value="NAD(P)-binding Rossmann-like Domain"/>
    <property type="match status" value="1"/>
</dbReference>